<sequence length="143" mass="16315">METNDILQILEEMGVAVFATVDAEGKPHARHAHVGVANDKGIFFMTSPKTKFYAQMMGNPNIAITMMTQEGYLIQVIRIEGKVRKIGRERLEEVLVGNEYVQHVYPNESDIQEVQVFQLYEGDGFYHSMTQGHKYTFKIQADD</sequence>
<protein>
    <submittedName>
        <fullName evidence="2">Pyridoxamine 5'-phosphate oxidase family protein</fullName>
    </submittedName>
</protein>
<proteinExistence type="predicted"/>
<reference evidence="2" key="2">
    <citation type="journal article" date="2023" name="Curr. Microbiol.">
        <title>Granulicatella seriolae sp. nov., a Novel Facultative Anaerobe Isolated from Yellowtail Marine Fish.</title>
        <authorList>
            <person name="Lee M."/>
            <person name="Choi Y.J."/>
            <person name="Farooq A."/>
            <person name="Jeong J.B."/>
            <person name="Jung M.Y."/>
        </authorList>
    </citation>
    <scope>NUCLEOTIDE SEQUENCE</scope>
    <source>
        <strain evidence="2">S8</strain>
    </source>
</reference>
<dbReference type="EMBL" id="JANHNZ010000007">
    <property type="protein sequence ID" value="MCQ9210369.1"/>
    <property type="molecule type" value="Genomic_DNA"/>
</dbReference>
<evidence type="ECO:0000313" key="2">
    <source>
        <dbReference type="EMBL" id="MCQ9210369.1"/>
    </source>
</evidence>
<name>A0ABT1WPB2_9LACT</name>
<dbReference type="Pfam" id="PF01243">
    <property type="entry name" value="PNPOx_N"/>
    <property type="match status" value="1"/>
</dbReference>
<reference evidence="2" key="3">
    <citation type="journal article" date="2023" name="Microbiol. Resour. Announc.">
        <title>Draft Genome Sequence of Granulicatella sp. Strain S8, Isolated from a Marine Fish, Seriola quinqueradiata.</title>
        <authorList>
            <person name="Lee M."/>
            <person name="Farooq A."/>
            <person name="Jeong J.B."/>
            <person name="Jung M.Y."/>
        </authorList>
    </citation>
    <scope>NUCLEOTIDE SEQUENCE</scope>
    <source>
        <strain evidence="2">S8</strain>
    </source>
</reference>
<evidence type="ECO:0000313" key="3">
    <source>
        <dbReference type="Proteomes" id="UP001059480"/>
    </source>
</evidence>
<evidence type="ECO:0000259" key="1">
    <source>
        <dbReference type="Pfam" id="PF01243"/>
    </source>
</evidence>
<keyword evidence="3" id="KW-1185">Reference proteome</keyword>
<organism evidence="2 3">
    <name type="scientific">Granulicatella seriolae</name>
    <dbReference type="NCBI Taxonomy" id="2967226"/>
    <lineage>
        <taxon>Bacteria</taxon>
        <taxon>Bacillati</taxon>
        <taxon>Bacillota</taxon>
        <taxon>Bacilli</taxon>
        <taxon>Lactobacillales</taxon>
        <taxon>Carnobacteriaceae</taxon>
        <taxon>Granulicatella</taxon>
    </lineage>
</organism>
<feature type="domain" description="Pyridoxamine 5'-phosphate oxidase N-terminal" evidence="1">
    <location>
        <begin position="6"/>
        <end position="118"/>
    </location>
</feature>
<dbReference type="Gene3D" id="2.30.110.10">
    <property type="entry name" value="Electron Transport, Fmn-binding Protein, Chain A"/>
    <property type="match status" value="1"/>
</dbReference>
<dbReference type="InterPro" id="IPR012349">
    <property type="entry name" value="Split_barrel_FMN-bd"/>
</dbReference>
<dbReference type="Proteomes" id="UP001059480">
    <property type="component" value="Unassembled WGS sequence"/>
</dbReference>
<accession>A0ABT1WPB2</accession>
<gene>
    <name evidence="2" type="ORF">NPA36_07375</name>
</gene>
<dbReference type="InterPro" id="IPR011576">
    <property type="entry name" value="Pyridox_Oxase_N"/>
</dbReference>
<reference evidence="2" key="1">
    <citation type="submission" date="2022-07" db="EMBL/GenBank/DDBJ databases">
        <authorList>
            <person name="Jung M.-Y."/>
            <person name="Lee M."/>
        </authorList>
    </citation>
    <scope>NUCLEOTIDE SEQUENCE</scope>
    <source>
        <strain evidence="2">S8</strain>
    </source>
</reference>
<dbReference type="SUPFAM" id="SSF50475">
    <property type="entry name" value="FMN-binding split barrel"/>
    <property type="match status" value="1"/>
</dbReference>
<comment type="caution">
    <text evidence="2">The sequence shown here is derived from an EMBL/GenBank/DDBJ whole genome shotgun (WGS) entry which is preliminary data.</text>
</comment>
<dbReference type="RefSeq" id="WP_256945482.1">
    <property type="nucleotide sequence ID" value="NZ_JANHNZ010000007.1"/>
</dbReference>